<dbReference type="InterPro" id="IPR038371">
    <property type="entry name" value="Cu_polyphenol_OxRdtase_sf"/>
</dbReference>
<proteinExistence type="inferred from homology"/>
<dbReference type="GO" id="GO:0017061">
    <property type="term" value="F:S-methyl-5-thioadenosine phosphorylase activity"/>
    <property type="evidence" value="ECO:0007669"/>
    <property type="project" value="UniProtKB-EC"/>
</dbReference>
<name>A0A1H2E3V4_9GAMM</name>
<sequence>MSLQVGDLLIPDWPVPARVRAVVTTRAGGVSAVPFDALNLGDHVGDEPAAVAENRRRLQALLGCRPAWLSQVHGVTVVRADPAQVLEADASWSATPGIACAIMTADCLPVLFCDRVGTRVAAAHAGWRGLAAGVLEASVAALGCPPGEVLVWLGPAIGPQVFEVGAEVREAFVSRHAEAAAAFVPSTNPGRYMADLYHLARIRLARVGVTAVYGGGLCTFGDAERFYSYRREPRTGRLASLIWLESAQP</sequence>
<evidence type="ECO:0000256" key="2">
    <source>
        <dbReference type="ARBA" id="ARBA00007353"/>
    </source>
</evidence>
<dbReference type="InterPro" id="IPR003730">
    <property type="entry name" value="Cu_polyphenol_OxRdtase"/>
</dbReference>
<dbReference type="Proteomes" id="UP000243063">
    <property type="component" value="Chromosome I"/>
</dbReference>
<dbReference type="OrthoDB" id="4279at2"/>
<evidence type="ECO:0000256" key="7">
    <source>
        <dbReference type="ARBA" id="ARBA00047989"/>
    </source>
</evidence>
<dbReference type="PANTHER" id="PTHR30616">
    <property type="entry name" value="UNCHARACTERIZED PROTEIN YFIH"/>
    <property type="match status" value="1"/>
</dbReference>
<comment type="catalytic activity">
    <reaction evidence="8">
        <text>adenosine + phosphate = alpha-D-ribose 1-phosphate + adenine</text>
        <dbReference type="Rhea" id="RHEA:27642"/>
        <dbReference type="ChEBI" id="CHEBI:16335"/>
        <dbReference type="ChEBI" id="CHEBI:16708"/>
        <dbReference type="ChEBI" id="CHEBI:43474"/>
        <dbReference type="ChEBI" id="CHEBI:57720"/>
        <dbReference type="EC" id="2.4.2.1"/>
    </reaction>
    <physiologicalReaction direction="left-to-right" evidence="8">
        <dbReference type="Rhea" id="RHEA:27643"/>
    </physiologicalReaction>
</comment>
<dbReference type="NCBIfam" id="TIGR00726">
    <property type="entry name" value="peptidoglycan editing factor PgeF"/>
    <property type="match status" value="1"/>
</dbReference>
<gene>
    <name evidence="11" type="ORF">SAMN05216580_0268</name>
</gene>
<accession>A0A1H2E3V4</accession>
<keyword evidence="6" id="KW-0862">Zinc</keyword>
<keyword evidence="4" id="KW-0479">Metal-binding</keyword>
<keyword evidence="5" id="KW-0378">Hydrolase</keyword>
<evidence type="ECO:0000256" key="9">
    <source>
        <dbReference type="ARBA" id="ARBA00049893"/>
    </source>
</evidence>
<keyword evidence="12" id="KW-1185">Reference proteome</keyword>
<evidence type="ECO:0000256" key="6">
    <source>
        <dbReference type="ARBA" id="ARBA00022833"/>
    </source>
</evidence>
<dbReference type="CDD" id="cd16833">
    <property type="entry name" value="YfiH"/>
    <property type="match status" value="1"/>
</dbReference>
<dbReference type="Gene3D" id="3.60.140.10">
    <property type="entry name" value="CNF1/YfiH-like putative cysteine hydrolases"/>
    <property type="match status" value="1"/>
</dbReference>
<dbReference type="Pfam" id="PF02578">
    <property type="entry name" value="Cu-oxidase_4"/>
    <property type="match status" value="1"/>
</dbReference>
<reference evidence="12" key="1">
    <citation type="submission" date="2016-10" db="EMBL/GenBank/DDBJ databases">
        <authorList>
            <person name="Varghese N."/>
            <person name="Submissions S."/>
        </authorList>
    </citation>
    <scope>NUCLEOTIDE SEQUENCE [LARGE SCALE GENOMIC DNA]</scope>
    <source>
        <strain evidence="12">CCTCC 2012022</strain>
    </source>
</reference>
<keyword evidence="3" id="KW-0808">Transferase</keyword>
<comment type="catalytic activity">
    <reaction evidence="1">
        <text>inosine + phosphate = alpha-D-ribose 1-phosphate + hypoxanthine</text>
        <dbReference type="Rhea" id="RHEA:27646"/>
        <dbReference type="ChEBI" id="CHEBI:17368"/>
        <dbReference type="ChEBI" id="CHEBI:17596"/>
        <dbReference type="ChEBI" id="CHEBI:43474"/>
        <dbReference type="ChEBI" id="CHEBI:57720"/>
        <dbReference type="EC" id="2.4.2.1"/>
    </reaction>
    <physiologicalReaction direction="left-to-right" evidence="1">
        <dbReference type="Rhea" id="RHEA:27647"/>
    </physiologicalReaction>
</comment>
<dbReference type="EMBL" id="LT629780">
    <property type="protein sequence ID" value="SDT89694.1"/>
    <property type="molecule type" value="Genomic_DNA"/>
</dbReference>
<evidence type="ECO:0000256" key="10">
    <source>
        <dbReference type="RuleBase" id="RU361274"/>
    </source>
</evidence>
<evidence type="ECO:0000256" key="5">
    <source>
        <dbReference type="ARBA" id="ARBA00022801"/>
    </source>
</evidence>
<evidence type="ECO:0000313" key="11">
    <source>
        <dbReference type="EMBL" id="SDT89694.1"/>
    </source>
</evidence>
<dbReference type="STRING" id="1245526.SAMN05216580_0268"/>
<comment type="catalytic activity">
    <reaction evidence="9">
        <text>S-methyl-5'-thioadenosine + phosphate = 5-(methylsulfanyl)-alpha-D-ribose 1-phosphate + adenine</text>
        <dbReference type="Rhea" id="RHEA:11852"/>
        <dbReference type="ChEBI" id="CHEBI:16708"/>
        <dbReference type="ChEBI" id="CHEBI:17509"/>
        <dbReference type="ChEBI" id="CHEBI:43474"/>
        <dbReference type="ChEBI" id="CHEBI:58533"/>
        <dbReference type="EC" id="2.4.2.28"/>
    </reaction>
    <physiologicalReaction direction="left-to-right" evidence="9">
        <dbReference type="Rhea" id="RHEA:11853"/>
    </physiologicalReaction>
</comment>
<comment type="catalytic activity">
    <reaction evidence="7">
        <text>adenosine + H2O + H(+) = inosine + NH4(+)</text>
        <dbReference type="Rhea" id="RHEA:24408"/>
        <dbReference type="ChEBI" id="CHEBI:15377"/>
        <dbReference type="ChEBI" id="CHEBI:15378"/>
        <dbReference type="ChEBI" id="CHEBI:16335"/>
        <dbReference type="ChEBI" id="CHEBI:17596"/>
        <dbReference type="ChEBI" id="CHEBI:28938"/>
        <dbReference type="EC" id="3.5.4.4"/>
    </reaction>
    <physiologicalReaction direction="left-to-right" evidence="7">
        <dbReference type="Rhea" id="RHEA:24409"/>
    </physiologicalReaction>
</comment>
<dbReference type="SUPFAM" id="SSF64438">
    <property type="entry name" value="CNF1/YfiH-like putative cysteine hydrolases"/>
    <property type="match status" value="1"/>
</dbReference>
<evidence type="ECO:0000256" key="8">
    <source>
        <dbReference type="ARBA" id="ARBA00048968"/>
    </source>
</evidence>
<evidence type="ECO:0000313" key="12">
    <source>
        <dbReference type="Proteomes" id="UP000243063"/>
    </source>
</evidence>
<dbReference type="GO" id="GO:0016787">
    <property type="term" value="F:hydrolase activity"/>
    <property type="evidence" value="ECO:0007669"/>
    <property type="project" value="UniProtKB-KW"/>
</dbReference>
<dbReference type="RefSeq" id="WP_090211545.1">
    <property type="nucleotide sequence ID" value="NZ_LT629780.1"/>
</dbReference>
<comment type="similarity">
    <text evidence="2 10">Belongs to the purine nucleoside phosphorylase YfiH/LACC1 family.</text>
</comment>
<protein>
    <recommendedName>
        <fullName evidence="10">Purine nucleoside phosphorylase</fullName>
    </recommendedName>
</protein>
<evidence type="ECO:0000256" key="3">
    <source>
        <dbReference type="ARBA" id="ARBA00022679"/>
    </source>
</evidence>
<evidence type="ECO:0000256" key="4">
    <source>
        <dbReference type="ARBA" id="ARBA00022723"/>
    </source>
</evidence>
<dbReference type="PANTHER" id="PTHR30616:SF2">
    <property type="entry name" value="PURINE NUCLEOSIDE PHOSPHORYLASE LACC1"/>
    <property type="match status" value="1"/>
</dbReference>
<dbReference type="GO" id="GO:0005507">
    <property type="term" value="F:copper ion binding"/>
    <property type="evidence" value="ECO:0007669"/>
    <property type="project" value="TreeGrafter"/>
</dbReference>
<dbReference type="InterPro" id="IPR011324">
    <property type="entry name" value="Cytotoxic_necrot_fac-like_cat"/>
</dbReference>
<organism evidence="11 12">
    <name type="scientific">Geopseudomonas guangdongensis</name>
    <dbReference type="NCBI Taxonomy" id="1245526"/>
    <lineage>
        <taxon>Bacteria</taxon>
        <taxon>Pseudomonadati</taxon>
        <taxon>Pseudomonadota</taxon>
        <taxon>Gammaproteobacteria</taxon>
        <taxon>Pseudomonadales</taxon>
        <taxon>Pseudomonadaceae</taxon>
        <taxon>Geopseudomonas</taxon>
    </lineage>
</organism>
<dbReference type="AlphaFoldDB" id="A0A1H2E3V4"/>
<evidence type="ECO:0000256" key="1">
    <source>
        <dbReference type="ARBA" id="ARBA00000553"/>
    </source>
</evidence>